<evidence type="ECO:0000256" key="11">
    <source>
        <dbReference type="HAMAP-Rule" id="MF_00276"/>
    </source>
</evidence>
<dbReference type="InterPro" id="IPR003820">
    <property type="entry name" value="KdpC"/>
</dbReference>
<keyword evidence="2 11" id="KW-1003">Cell membrane</keyword>
<keyword evidence="3 11" id="KW-0633">Potassium transport</keyword>
<comment type="caution">
    <text evidence="12">The sequence shown here is derived from an EMBL/GenBank/DDBJ whole genome shotgun (WGS) entry which is preliminary data.</text>
</comment>
<evidence type="ECO:0000313" key="12">
    <source>
        <dbReference type="EMBL" id="MDQ7251239.1"/>
    </source>
</evidence>
<protein>
    <recommendedName>
        <fullName evidence="11">Potassium-transporting ATPase KdpC subunit</fullName>
    </recommendedName>
    <alternativeName>
        <fullName evidence="11">ATP phosphohydrolase [potassium-transporting] C chain</fullName>
    </alternativeName>
    <alternativeName>
        <fullName evidence="11">Potassium-binding and translocating subunit C</fullName>
    </alternativeName>
    <alternativeName>
        <fullName evidence="11">Potassium-translocating ATPase C chain</fullName>
    </alternativeName>
</protein>
<comment type="subunit">
    <text evidence="11">The system is composed of three essential subunits: KdpA, KdpB and KdpC.</text>
</comment>
<dbReference type="EMBL" id="JAUYVI010000010">
    <property type="protein sequence ID" value="MDQ7251239.1"/>
    <property type="molecule type" value="Genomic_DNA"/>
</dbReference>
<keyword evidence="5 11" id="KW-0547">Nucleotide-binding</keyword>
<feature type="transmembrane region" description="Helical" evidence="11">
    <location>
        <begin position="7"/>
        <end position="26"/>
    </location>
</feature>
<comment type="subcellular location">
    <subcellularLocation>
        <location evidence="11">Cell membrane</location>
        <topology evidence="11">Single-pass membrane protein</topology>
    </subcellularLocation>
</comment>
<comment type="function">
    <text evidence="11">Part of the high-affinity ATP-driven potassium transport (or Kdp) system, which catalyzes the hydrolysis of ATP coupled with the electrogenic transport of potassium into the cytoplasm. This subunit acts as a catalytic chaperone that increases the ATP-binding affinity of the ATP-hydrolyzing subunit KdpB by the formation of a transient KdpB/KdpC/ATP ternary complex.</text>
</comment>
<keyword evidence="8 11" id="KW-1133">Transmembrane helix</keyword>
<dbReference type="NCBIfam" id="NF001454">
    <property type="entry name" value="PRK00315.1"/>
    <property type="match status" value="1"/>
</dbReference>
<keyword evidence="10 11" id="KW-0472">Membrane</keyword>
<evidence type="ECO:0000256" key="5">
    <source>
        <dbReference type="ARBA" id="ARBA00022741"/>
    </source>
</evidence>
<sequence length="201" mass="21050">MLNQIRPAILMIVVMTVILGLAYPLAMTGIAQVAFPDQANGSLIEKNGTVIGSELIGQSFASEKYFHGRPSMTPGPDPQDPSKTVPTPYNGGFSVGSNYGPIAKPLVDRVAGDVEKLKAENPGVPVPADLATASASGLDPDITPAGALFQVPRVAKARNLPEEKVRQLVADNTEGRFLGIIGEPHVNVLKLNMALDAASAE</sequence>
<evidence type="ECO:0000256" key="6">
    <source>
        <dbReference type="ARBA" id="ARBA00022840"/>
    </source>
</evidence>
<dbReference type="NCBIfam" id="TIGR00681">
    <property type="entry name" value="kdpC"/>
    <property type="match status" value="1"/>
</dbReference>
<dbReference type="PIRSF" id="PIRSF001296">
    <property type="entry name" value="K_ATPase_KdpC"/>
    <property type="match status" value="1"/>
</dbReference>
<evidence type="ECO:0000256" key="4">
    <source>
        <dbReference type="ARBA" id="ARBA00022692"/>
    </source>
</evidence>
<keyword evidence="4 11" id="KW-0812">Transmembrane</keyword>
<comment type="similarity">
    <text evidence="11">Belongs to the KdpC family.</text>
</comment>
<dbReference type="Proteomes" id="UP001230156">
    <property type="component" value="Unassembled WGS sequence"/>
</dbReference>
<organism evidence="12 13">
    <name type="scientific">Dongia sedimenti</name>
    <dbReference type="NCBI Taxonomy" id="3064282"/>
    <lineage>
        <taxon>Bacteria</taxon>
        <taxon>Pseudomonadati</taxon>
        <taxon>Pseudomonadota</taxon>
        <taxon>Alphaproteobacteria</taxon>
        <taxon>Rhodospirillales</taxon>
        <taxon>Dongiaceae</taxon>
        <taxon>Dongia</taxon>
    </lineage>
</organism>
<name>A0ABU0YU66_9PROT</name>
<evidence type="ECO:0000313" key="13">
    <source>
        <dbReference type="Proteomes" id="UP001230156"/>
    </source>
</evidence>
<keyword evidence="6 11" id="KW-0067">ATP-binding</keyword>
<gene>
    <name evidence="11" type="primary">kdpC</name>
    <name evidence="12" type="ORF">Q8A70_26370</name>
</gene>
<proteinExistence type="inferred from homology"/>
<evidence type="ECO:0000256" key="2">
    <source>
        <dbReference type="ARBA" id="ARBA00022475"/>
    </source>
</evidence>
<keyword evidence="7 11" id="KW-0630">Potassium</keyword>
<evidence type="ECO:0000256" key="8">
    <source>
        <dbReference type="ARBA" id="ARBA00022989"/>
    </source>
</evidence>
<evidence type="ECO:0000256" key="3">
    <source>
        <dbReference type="ARBA" id="ARBA00022538"/>
    </source>
</evidence>
<evidence type="ECO:0000256" key="7">
    <source>
        <dbReference type="ARBA" id="ARBA00022958"/>
    </source>
</evidence>
<evidence type="ECO:0000256" key="1">
    <source>
        <dbReference type="ARBA" id="ARBA00022448"/>
    </source>
</evidence>
<keyword evidence="1 11" id="KW-0813">Transport</keyword>
<accession>A0ABU0YU66</accession>
<evidence type="ECO:0000256" key="10">
    <source>
        <dbReference type="ARBA" id="ARBA00023136"/>
    </source>
</evidence>
<reference evidence="13" key="1">
    <citation type="submission" date="2023-08" db="EMBL/GenBank/DDBJ databases">
        <title>Rhodospirillaceae gen. nov., a novel taxon isolated from the Yangtze River Yuezi River estuary sludge.</title>
        <authorList>
            <person name="Ruan L."/>
        </authorList>
    </citation>
    <scope>NUCLEOTIDE SEQUENCE [LARGE SCALE GENOMIC DNA]</scope>
    <source>
        <strain evidence="13">R-7</strain>
    </source>
</reference>
<dbReference type="Pfam" id="PF02669">
    <property type="entry name" value="KdpC"/>
    <property type="match status" value="1"/>
</dbReference>
<dbReference type="RefSeq" id="WP_379961417.1">
    <property type="nucleotide sequence ID" value="NZ_JAUYVI010000010.1"/>
</dbReference>
<dbReference type="PANTHER" id="PTHR30042:SF2">
    <property type="entry name" value="POTASSIUM-TRANSPORTING ATPASE KDPC SUBUNIT"/>
    <property type="match status" value="1"/>
</dbReference>
<evidence type="ECO:0000256" key="9">
    <source>
        <dbReference type="ARBA" id="ARBA00023065"/>
    </source>
</evidence>
<keyword evidence="13" id="KW-1185">Reference proteome</keyword>
<dbReference type="NCBIfam" id="NF010603">
    <property type="entry name" value="PRK13999.1"/>
    <property type="match status" value="1"/>
</dbReference>
<dbReference type="HAMAP" id="MF_00276">
    <property type="entry name" value="KdpC"/>
    <property type="match status" value="1"/>
</dbReference>
<dbReference type="PANTHER" id="PTHR30042">
    <property type="entry name" value="POTASSIUM-TRANSPORTING ATPASE C CHAIN"/>
    <property type="match status" value="1"/>
</dbReference>
<keyword evidence="9 11" id="KW-0406">Ion transport</keyword>